<sequence length="186" mass="20692">MKKLISLTFSMIAFLAVPSLAEEAKAKVSPTPTVQKTEQGVTFSLQQLLPDQVNAFYLGRGFTSEQIKPYAESCVYTAILRNDNAEERIHFVRSGWNVKTNDASQTIKTNAEWLTEFTQQQTTPAALLAFDLAQIPEEQEYEPKGDWNQGMLSVGLPAGSVFAITIIWDIAGKPYQLTLNEVNCVK</sequence>
<dbReference type="Proteomes" id="UP001054801">
    <property type="component" value="Chromosome"/>
</dbReference>
<reference evidence="2" key="1">
    <citation type="journal article" date="2022" name="Microorganisms">
        <title>Two New Species of Filamentous Sulfur Bacteria of the Genus Thiothrix, Thiothrix winogradskyi sp. nov. and 'Candidatus Thiothrix sulfatifontis' sp. nov.</title>
        <authorList>
            <person name="Ravin N.V."/>
            <person name="Rossetti S."/>
            <person name="Beletsky A.V."/>
            <person name="Kadnikov V.V."/>
            <person name="Rudenko T.S."/>
            <person name="Smolyakov D.D."/>
            <person name="Moskvitina M.I."/>
            <person name="Gureeva M.V."/>
            <person name="Mardanov A.V."/>
            <person name="Grabovich M.Y."/>
        </authorList>
    </citation>
    <scope>NUCLEOTIDE SEQUENCE</scope>
    <source>
        <strain evidence="2">CT3</strain>
    </source>
</reference>
<dbReference type="EMBL" id="CP091244">
    <property type="protein sequence ID" value="UJS24260.1"/>
    <property type="molecule type" value="Genomic_DNA"/>
</dbReference>
<feature type="chain" id="PRO_5045464411" description="DUF2844 domain-containing protein" evidence="1">
    <location>
        <begin position="22"/>
        <end position="186"/>
    </location>
</feature>
<protein>
    <recommendedName>
        <fullName evidence="4">DUF2844 domain-containing protein</fullName>
    </recommendedName>
</protein>
<evidence type="ECO:0000313" key="2">
    <source>
        <dbReference type="EMBL" id="UJS24260.1"/>
    </source>
</evidence>
<dbReference type="RefSeq" id="WP_236498633.1">
    <property type="nucleotide sequence ID" value="NZ_CP091244.1"/>
</dbReference>
<name>A0ABY3SZR2_9GAMM</name>
<accession>A0ABY3SZR2</accession>
<organism evidence="2 3">
    <name type="scientific">Thiothrix winogradskyi</name>
    <dbReference type="NCBI Taxonomy" id="96472"/>
    <lineage>
        <taxon>Bacteria</taxon>
        <taxon>Pseudomonadati</taxon>
        <taxon>Pseudomonadota</taxon>
        <taxon>Gammaproteobacteria</taxon>
        <taxon>Thiotrichales</taxon>
        <taxon>Thiotrichaceae</taxon>
        <taxon>Thiothrix</taxon>
    </lineage>
</organism>
<evidence type="ECO:0000256" key="1">
    <source>
        <dbReference type="SAM" id="SignalP"/>
    </source>
</evidence>
<keyword evidence="3" id="KW-1185">Reference proteome</keyword>
<evidence type="ECO:0000313" key="3">
    <source>
        <dbReference type="Proteomes" id="UP001054801"/>
    </source>
</evidence>
<feature type="signal peptide" evidence="1">
    <location>
        <begin position="1"/>
        <end position="21"/>
    </location>
</feature>
<gene>
    <name evidence="2" type="ORF">L2Y54_20375</name>
</gene>
<keyword evidence="1" id="KW-0732">Signal</keyword>
<proteinExistence type="predicted"/>
<evidence type="ECO:0008006" key="4">
    <source>
        <dbReference type="Google" id="ProtNLM"/>
    </source>
</evidence>